<evidence type="ECO:0000313" key="3">
    <source>
        <dbReference type="Proteomes" id="UP001151760"/>
    </source>
</evidence>
<feature type="compositionally biased region" description="Polar residues" evidence="1">
    <location>
        <begin position="310"/>
        <end position="337"/>
    </location>
</feature>
<name>A0ABQ4XGD5_9ASTR</name>
<organism evidence="2 3">
    <name type="scientific">Tanacetum coccineum</name>
    <dbReference type="NCBI Taxonomy" id="301880"/>
    <lineage>
        <taxon>Eukaryota</taxon>
        <taxon>Viridiplantae</taxon>
        <taxon>Streptophyta</taxon>
        <taxon>Embryophyta</taxon>
        <taxon>Tracheophyta</taxon>
        <taxon>Spermatophyta</taxon>
        <taxon>Magnoliopsida</taxon>
        <taxon>eudicotyledons</taxon>
        <taxon>Gunneridae</taxon>
        <taxon>Pentapetalae</taxon>
        <taxon>asterids</taxon>
        <taxon>campanulids</taxon>
        <taxon>Asterales</taxon>
        <taxon>Asteraceae</taxon>
        <taxon>Asteroideae</taxon>
        <taxon>Anthemideae</taxon>
        <taxon>Anthemidinae</taxon>
        <taxon>Tanacetum</taxon>
    </lineage>
</organism>
<dbReference type="Pfam" id="PF08284">
    <property type="entry name" value="RVP_2"/>
    <property type="match status" value="1"/>
</dbReference>
<dbReference type="EMBL" id="BQNB010009496">
    <property type="protein sequence ID" value="GJS64346.1"/>
    <property type="molecule type" value="Genomic_DNA"/>
</dbReference>
<comment type="caution">
    <text evidence="2">The sequence shown here is derived from an EMBL/GenBank/DDBJ whole genome shotgun (WGS) entry which is preliminary data.</text>
</comment>
<keyword evidence="3" id="KW-1185">Reference proteome</keyword>
<dbReference type="InterPro" id="IPR021109">
    <property type="entry name" value="Peptidase_aspartic_dom_sf"/>
</dbReference>
<sequence length="382" mass="43515">MDPSSSVGKTCLGENVIEISSDKAEGHGDWNSLEYLNTANSGGKKETKAIIFTKWRPKRLATDLWHLFRTSFGFHPFQFSYSPRNLTMEEMLYKFIEEGRREHEEMGAFIREFKTTNEVLLKERSNSLTDLGASISLMPYIVYEKLGLGEPKPTRMSLELADRSIQYPRGIAENVLIKIDKFILPIDFIILDMQEDSGILIILGRPFLATARAMIDVFNKKITLRVGNEEVIFDVDQSIKRPPVEDEECYRIDYLDTTIHLKTQELLEDDQLDSFLVNNLEKGIDQSDLESCGKADDGSESETPIRRIEQVNTPYSESQETNGSEKTQNEHLSSASANEIDEKRPKLKDLPSHLEYAYLEGNESCPVIISSKLTEKEKISLL</sequence>
<keyword evidence="2" id="KW-0808">Transferase</keyword>
<accession>A0ABQ4XGD5</accession>
<evidence type="ECO:0000256" key="1">
    <source>
        <dbReference type="SAM" id="MobiDB-lite"/>
    </source>
</evidence>
<gene>
    <name evidence="2" type="ORF">Tco_0678910</name>
</gene>
<reference evidence="2" key="1">
    <citation type="journal article" date="2022" name="Int. J. Mol. Sci.">
        <title>Draft Genome of Tanacetum Coccineum: Genomic Comparison of Closely Related Tanacetum-Family Plants.</title>
        <authorList>
            <person name="Yamashiro T."/>
            <person name="Shiraishi A."/>
            <person name="Nakayama K."/>
            <person name="Satake H."/>
        </authorList>
    </citation>
    <scope>NUCLEOTIDE SEQUENCE</scope>
</reference>
<dbReference type="PANTHER" id="PTHR33067">
    <property type="entry name" value="RNA-DIRECTED DNA POLYMERASE-RELATED"/>
    <property type="match status" value="1"/>
</dbReference>
<dbReference type="PANTHER" id="PTHR33067:SF35">
    <property type="entry name" value="ASPARTIC PEPTIDASE DDI1-TYPE DOMAIN-CONTAINING PROTEIN"/>
    <property type="match status" value="1"/>
</dbReference>
<keyword evidence="2" id="KW-0548">Nucleotidyltransferase</keyword>
<keyword evidence="2" id="KW-0695">RNA-directed DNA polymerase</keyword>
<proteinExistence type="predicted"/>
<feature type="compositionally biased region" description="Basic and acidic residues" evidence="1">
    <location>
        <begin position="291"/>
        <end position="309"/>
    </location>
</feature>
<feature type="region of interest" description="Disordered" evidence="1">
    <location>
        <begin position="288"/>
        <end position="346"/>
    </location>
</feature>
<dbReference type="Gene3D" id="2.40.70.10">
    <property type="entry name" value="Acid Proteases"/>
    <property type="match status" value="1"/>
</dbReference>
<dbReference type="Proteomes" id="UP001151760">
    <property type="component" value="Unassembled WGS sequence"/>
</dbReference>
<dbReference type="GO" id="GO:0003964">
    <property type="term" value="F:RNA-directed DNA polymerase activity"/>
    <property type="evidence" value="ECO:0007669"/>
    <property type="project" value="UniProtKB-KW"/>
</dbReference>
<protein>
    <submittedName>
        <fullName evidence="2">Reverse transcriptase domain-containing protein</fullName>
    </submittedName>
</protein>
<reference evidence="2" key="2">
    <citation type="submission" date="2022-01" db="EMBL/GenBank/DDBJ databases">
        <authorList>
            <person name="Yamashiro T."/>
            <person name="Shiraishi A."/>
            <person name="Satake H."/>
            <person name="Nakayama K."/>
        </authorList>
    </citation>
    <scope>NUCLEOTIDE SEQUENCE</scope>
</reference>
<dbReference type="CDD" id="cd00303">
    <property type="entry name" value="retropepsin_like"/>
    <property type="match status" value="1"/>
</dbReference>
<evidence type="ECO:0000313" key="2">
    <source>
        <dbReference type="EMBL" id="GJS64346.1"/>
    </source>
</evidence>